<protein>
    <submittedName>
        <fullName evidence="2">SRPBCC family protein</fullName>
    </submittedName>
</protein>
<dbReference type="Gene3D" id="3.30.530.20">
    <property type="match status" value="1"/>
</dbReference>
<comment type="caution">
    <text evidence="2">The sequence shown here is derived from an EMBL/GenBank/DDBJ whole genome shotgun (WGS) entry which is preliminary data.</text>
</comment>
<sequence>MSTLEEQIDVEVPVQVAWEQLHRIDQYPRFVDGVLHAHAHGTHRACLDIEVNGQERAFETAINDRGGNQVMTWQTLDDAHLRGTFALLPLDTGATRVQLRVEYEPEVVTEVYGGPHGFAQSGAIERAVREDLAQFKRLVEEERPLPGGP</sequence>
<dbReference type="InterPro" id="IPR023393">
    <property type="entry name" value="START-like_dom_sf"/>
</dbReference>
<feature type="domain" description="Coenzyme Q-binding protein COQ10 START" evidence="1">
    <location>
        <begin position="10"/>
        <end position="128"/>
    </location>
</feature>
<evidence type="ECO:0000259" key="1">
    <source>
        <dbReference type="Pfam" id="PF03364"/>
    </source>
</evidence>
<keyword evidence="3" id="KW-1185">Reference proteome</keyword>
<dbReference type="Pfam" id="PF03364">
    <property type="entry name" value="Polyketide_cyc"/>
    <property type="match status" value="1"/>
</dbReference>
<dbReference type="InterPro" id="IPR047137">
    <property type="entry name" value="ORF3"/>
</dbReference>
<evidence type="ECO:0000313" key="2">
    <source>
        <dbReference type="EMBL" id="GAA1258301.1"/>
    </source>
</evidence>
<accession>A0ABP4HE14</accession>
<dbReference type="SUPFAM" id="SSF55961">
    <property type="entry name" value="Bet v1-like"/>
    <property type="match status" value="1"/>
</dbReference>
<dbReference type="RefSeq" id="WP_344444767.1">
    <property type="nucleotide sequence ID" value="NZ_BAAALF010000128.1"/>
</dbReference>
<dbReference type="InterPro" id="IPR005031">
    <property type="entry name" value="COQ10_START"/>
</dbReference>
<dbReference type="Proteomes" id="UP001500037">
    <property type="component" value="Unassembled WGS sequence"/>
</dbReference>
<dbReference type="EMBL" id="BAAALF010000128">
    <property type="protein sequence ID" value="GAA1258301.1"/>
    <property type="molecule type" value="Genomic_DNA"/>
</dbReference>
<reference evidence="3" key="1">
    <citation type="journal article" date="2019" name="Int. J. Syst. Evol. Microbiol.">
        <title>The Global Catalogue of Microorganisms (GCM) 10K type strain sequencing project: providing services to taxonomists for standard genome sequencing and annotation.</title>
        <authorList>
            <consortium name="The Broad Institute Genomics Platform"/>
            <consortium name="The Broad Institute Genome Sequencing Center for Infectious Disease"/>
            <person name="Wu L."/>
            <person name="Ma J."/>
        </authorList>
    </citation>
    <scope>NUCLEOTIDE SEQUENCE [LARGE SCALE GENOMIC DNA]</scope>
    <source>
        <strain evidence="3">JCM 13004</strain>
    </source>
</reference>
<evidence type="ECO:0000313" key="3">
    <source>
        <dbReference type="Proteomes" id="UP001500037"/>
    </source>
</evidence>
<gene>
    <name evidence="2" type="ORF">GCM10009665_55660</name>
</gene>
<proteinExistence type="predicted"/>
<organism evidence="2 3">
    <name type="scientific">Kitasatospora nipponensis</name>
    <dbReference type="NCBI Taxonomy" id="258049"/>
    <lineage>
        <taxon>Bacteria</taxon>
        <taxon>Bacillati</taxon>
        <taxon>Actinomycetota</taxon>
        <taxon>Actinomycetes</taxon>
        <taxon>Kitasatosporales</taxon>
        <taxon>Streptomycetaceae</taxon>
        <taxon>Kitasatospora</taxon>
    </lineage>
</organism>
<dbReference type="PANTHER" id="PTHR33824:SF7">
    <property type="entry name" value="POLYKETIDE CYCLASE_DEHYDRASE AND LIPID TRANSPORT SUPERFAMILY PROTEIN"/>
    <property type="match status" value="1"/>
</dbReference>
<dbReference type="PANTHER" id="PTHR33824">
    <property type="entry name" value="POLYKETIDE CYCLASE/DEHYDRASE AND LIPID TRANSPORT SUPERFAMILY PROTEIN"/>
    <property type="match status" value="1"/>
</dbReference>
<name>A0ABP4HE14_9ACTN</name>